<reference evidence="9" key="1">
    <citation type="journal article" date="2021" name="PeerJ">
        <title>Extensive microbial diversity within the chicken gut microbiome revealed by metagenomics and culture.</title>
        <authorList>
            <person name="Gilroy R."/>
            <person name="Ravi A."/>
            <person name="Getino M."/>
            <person name="Pursley I."/>
            <person name="Horton D.L."/>
            <person name="Alikhan N.F."/>
            <person name="Baker D."/>
            <person name="Gharbi K."/>
            <person name="Hall N."/>
            <person name="Watson M."/>
            <person name="Adriaenssens E.M."/>
            <person name="Foster-Nyarko E."/>
            <person name="Jarju S."/>
            <person name="Secka A."/>
            <person name="Antonio M."/>
            <person name="Oren A."/>
            <person name="Chaudhuri R.R."/>
            <person name="La Ragione R."/>
            <person name="Hildebrand F."/>
            <person name="Pallen M.J."/>
        </authorList>
    </citation>
    <scope>NUCLEOTIDE SEQUENCE</scope>
    <source>
        <strain evidence="9">ChiSxjej3B15-24422</strain>
    </source>
</reference>
<dbReference type="InterPro" id="IPR004299">
    <property type="entry name" value="MBOAT_fam"/>
</dbReference>
<dbReference type="GO" id="GO:0005886">
    <property type="term" value="C:plasma membrane"/>
    <property type="evidence" value="ECO:0007669"/>
    <property type="project" value="UniProtKB-SubCell"/>
</dbReference>
<evidence type="ECO:0000256" key="3">
    <source>
        <dbReference type="ARBA" id="ARBA00022475"/>
    </source>
</evidence>
<evidence type="ECO:0000256" key="2">
    <source>
        <dbReference type="ARBA" id="ARBA00010323"/>
    </source>
</evidence>
<dbReference type="PIRSF" id="PIRSF016636">
    <property type="entry name" value="AlgI_DltB"/>
    <property type="match status" value="1"/>
</dbReference>
<keyword evidence="7" id="KW-0808">Transferase</keyword>
<feature type="transmembrane region" description="Helical" evidence="8">
    <location>
        <begin position="92"/>
        <end position="111"/>
    </location>
</feature>
<feature type="transmembrane region" description="Helical" evidence="8">
    <location>
        <begin position="377"/>
        <end position="400"/>
    </location>
</feature>
<keyword evidence="5 8" id="KW-1133">Transmembrane helix</keyword>
<keyword evidence="7" id="KW-0012">Acyltransferase</keyword>
<evidence type="ECO:0000256" key="4">
    <source>
        <dbReference type="ARBA" id="ARBA00022692"/>
    </source>
</evidence>
<dbReference type="Proteomes" id="UP000824007">
    <property type="component" value="Unassembled WGS sequence"/>
</dbReference>
<dbReference type="GO" id="GO:0016746">
    <property type="term" value="F:acyltransferase activity"/>
    <property type="evidence" value="ECO:0007669"/>
    <property type="project" value="UniProtKB-KW"/>
</dbReference>
<accession>A0A9D1YNT9</accession>
<dbReference type="AlphaFoldDB" id="A0A9D1YNT9"/>
<comment type="subcellular location">
    <subcellularLocation>
        <location evidence="1">Cell membrane</location>
        <topology evidence="1">Multi-pass membrane protein</topology>
    </subcellularLocation>
</comment>
<sequence length="502" mass="56949">MLFNSFGYAVFLPVIFLLYWAFPGKWRWALLLAASYFFYASWGAAYIPVLLLTTAVSYFAALYIEGALHRPTRRKAGGRRTKHASPAAGKTVLILSVVLCAALLFFFKYLNFFSENMAALLQRFSIPVQPLTLRLALPIGISFYLFQTISYLVDVYRGKIPAERHFGIYAVYISFFPKVMQGPIERGGSLLPQLHRPRRFSYQEASYSLKLMAWGFFKKLVLADGLSVYVNQVYGDLPSYTGFSLVLATFFYAVQLYCDFSGYTDIALGSAGILGIRLSPNFRSPYFASSIRDFWGRWHLSLSGWLRDYIYIPLGGSRVGRVRHALNVMITFLVSGLWHGASWNFVLWGGIHGALQVIEGFFPWNQKTSRFQTDRRLHALLSVAAVPVTFLLVCFAWIFFRASTISDALYVIRNLFSGIGSPASYLHSCALQMGLTPAGLLYSCLPLIPLFFFDLASLKTDVIALISRQRFFIRWPVYILLLLVILLFSEKGVTTEFIYMQF</sequence>
<proteinExistence type="inferred from homology"/>
<gene>
    <name evidence="9" type="ORF">H9831_04780</name>
</gene>
<dbReference type="PANTHER" id="PTHR13285:SF18">
    <property type="entry name" value="PROTEIN-CYSTEINE N-PALMITOYLTRANSFERASE RASP"/>
    <property type="match status" value="1"/>
</dbReference>
<feature type="transmembrane region" description="Helical" evidence="8">
    <location>
        <begin position="131"/>
        <end position="153"/>
    </location>
</feature>
<dbReference type="InterPro" id="IPR024194">
    <property type="entry name" value="Ac/AlaTfrase_AlgI/DltB"/>
</dbReference>
<protein>
    <submittedName>
        <fullName evidence="9">MBOAT family protein</fullName>
    </submittedName>
</protein>
<organism evidence="9 10">
    <name type="scientific">Candidatus Eisenbergiella pullistercoris</name>
    <dbReference type="NCBI Taxonomy" id="2838555"/>
    <lineage>
        <taxon>Bacteria</taxon>
        <taxon>Bacillati</taxon>
        <taxon>Bacillota</taxon>
        <taxon>Clostridia</taxon>
        <taxon>Lachnospirales</taxon>
        <taxon>Lachnospiraceae</taxon>
        <taxon>Eisenbergiella</taxon>
    </lineage>
</organism>
<dbReference type="InterPro" id="IPR051085">
    <property type="entry name" value="MB_O-acyltransferase"/>
</dbReference>
<keyword evidence="6 7" id="KW-0472">Membrane</keyword>
<feature type="transmembrane region" description="Helical" evidence="8">
    <location>
        <begin position="440"/>
        <end position="459"/>
    </location>
</feature>
<evidence type="ECO:0000256" key="1">
    <source>
        <dbReference type="ARBA" id="ARBA00004651"/>
    </source>
</evidence>
<dbReference type="PANTHER" id="PTHR13285">
    <property type="entry name" value="ACYLTRANSFERASE"/>
    <property type="match status" value="1"/>
</dbReference>
<comment type="similarity">
    <text evidence="2 7">Belongs to the membrane-bound acyltransferase family.</text>
</comment>
<dbReference type="GO" id="GO:0042121">
    <property type="term" value="P:alginic acid biosynthetic process"/>
    <property type="evidence" value="ECO:0007669"/>
    <property type="project" value="InterPro"/>
</dbReference>
<evidence type="ECO:0000256" key="8">
    <source>
        <dbReference type="SAM" id="Phobius"/>
    </source>
</evidence>
<evidence type="ECO:0000256" key="6">
    <source>
        <dbReference type="ARBA" id="ARBA00023136"/>
    </source>
</evidence>
<evidence type="ECO:0000313" key="10">
    <source>
        <dbReference type="Proteomes" id="UP000824007"/>
    </source>
</evidence>
<feature type="transmembrane region" description="Helical" evidence="8">
    <location>
        <begin position="6"/>
        <end position="22"/>
    </location>
</feature>
<comment type="caution">
    <text evidence="9">The sequence shown here is derived from an EMBL/GenBank/DDBJ whole genome shotgun (WGS) entry which is preliminary data.</text>
</comment>
<feature type="transmembrane region" description="Helical" evidence="8">
    <location>
        <begin position="471"/>
        <end position="489"/>
    </location>
</feature>
<evidence type="ECO:0000313" key="9">
    <source>
        <dbReference type="EMBL" id="HIY59982.1"/>
    </source>
</evidence>
<evidence type="ECO:0000256" key="7">
    <source>
        <dbReference type="PIRNR" id="PIRNR016636"/>
    </source>
</evidence>
<evidence type="ECO:0000256" key="5">
    <source>
        <dbReference type="ARBA" id="ARBA00022989"/>
    </source>
</evidence>
<dbReference type="Pfam" id="PF03062">
    <property type="entry name" value="MBOAT"/>
    <property type="match status" value="1"/>
</dbReference>
<reference evidence="9" key="2">
    <citation type="submission" date="2021-04" db="EMBL/GenBank/DDBJ databases">
        <authorList>
            <person name="Gilroy R."/>
        </authorList>
    </citation>
    <scope>NUCLEOTIDE SEQUENCE</scope>
    <source>
        <strain evidence="9">ChiSxjej3B15-24422</strain>
    </source>
</reference>
<dbReference type="InterPro" id="IPR028362">
    <property type="entry name" value="AlgI"/>
</dbReference>
<dbReference type="PIRSF" id="PIRSF500217">
    <property type="entry name" value="AlgI"/>
    <property type="match status" value="1"/>
</dbReference>
<dbReference type="EMBL" id="DXDD01000064">
    <property type="protein sequence ID" value="HIY59982.1"/>
    <property type="molecule type" value="Genomic_DNA"/>
</dbReference>
<keyword evidence="4 8" id="KW-0812">Transmembrane</keyword>
<name>A0A9D1YNT9_9FIRM</name>
<keyword evidence="3 7" id="KW-1003">Cell membrane</keyword>